<dbReference type="EMBL" id="QHKS01000059">
    <property type="protein sequence ID" value="RDJ97359.1"/>
    <property type="molecule type" value="Genomic_DNA"/>
</dbReference>
<name>A0A370MVI1_9BURK</name>
<dbReference type="Pfam" id="PF02515">
    <property type="entry name" value="CoA_transf_3"/>
    <property type="match status" value="1"/>
</dbReference>
<evidence type="ECO:0000313" key="1">
    <source>
        <dbReference type="EMBL" id="RDJ97359.1"/>
    </source>
</evidence>
<dbReference type="SUPFAM" id="SSF89796">
    <property type="entry name" value="CoA-transferase family III (CaiB/BaiF)"/>
    <property type="match status" value="1"/>
</dbReference>
<sequence length="372" mass="39791">MKQGPLSGLKVVEFGAIGPVPFCAMMLADMGADVVQLARPRAQLDPNDVMLRGRRIVPLDLKDQQDRETALELVARADILLEGNRPGVMESLGLGPDVCLGRNPRLVYGRMTGWGQEGPLASKAGHDINYISLTGALDAIGNAGGAPVPPLNLVGDYGGGAMFLAFGVLCAQFEARDSGQGQVVDAAMVDGSAMLMSLFCRMYAQGRWTDRRGANMLDGGAPWYTTYQTSDGRYVAVGALEEPFWQELLERLDIAPDTLPSRTDRSGWDTIRNVLAQCFLRKTRDEWAALFSDSDACVSPVLGLREATNHAHVASRGSFIELGGVTQPAPAPRFSRTPAGARPAAFGPDAAAAVFESWGVQRPSSDKRVQGA</sequence>
<dbReference type="PANTHER" id="PTHR48228:SF5">
    <property type="entry name" value="ALPHA-METHYLACYL-COA RACEMASE"/>
    <property type="match status" value="1"/>
</dbReference>
<comment type="caution">
    <text evidence="1">The sequence shown here is derived from an EMBL/GenBank/DDBJ whole genome shotgun (WGS) entry which is preliminary data.</text>
</comment>
<dbReference type="InterPro" id="IPR023606">
    <property type="entry name" value="CoA-Trfase_III_dom_1_sf"/>
</dbReference>
<dbReference type="InterPro" id="IPR003673">
    <property type="entry name" value="CoA-Trfase_fam_III"/>
</dbReference>
<dbReference type="RefSeq" id="WP_115110016.1">
    <property type="nucleotide sequence ID" value="NZ_QHKS01000059.1"/>
</dbReference>
<dbReference type="AlphaFoldDB" id="A0A370MVI1"/>
<dbReference type="InterPro" id="IPR044855">
    <property type="entry name" value="CoA-Trfase_III_dom3_sf"/>
</dbReference>
<dbReference type="OrthoDB" id="5294844at2"/>
<proteinExistence type="predicted"/>
<protein>
    <submittedName>
        <fullName evidence="1">Carnitine dehydratase</fullName>
    </submittedName>
</protein>
<dbReference type="GO" id="GO:0003824">
    <property type="term" value="F:catalytic activity"/>
    <property type="evidence" value="ECO:0007669"/>
    <property type="project" value="InterPro"/>
</dbReference>
<evidence type="ECO:0000313" key="2">
    <source>
        <dbReference type="Proteomes" id="UP000254875"/>
    </source>
</evidence>
<dbReference type="InterPro" id="IPR050509">
    <property type="entry name" value="CoA-transferase_III"/>
</dbReference>
<reference evidence="2" key="1">
    <citation type="submission" date="2018-05" db="EMBL/GenBank/DDBJ databases">
        <authorList>
            <person name="Feng T."/>
        </authorList>
    </citation>
    <scope>NUCLEOTIDE SEQUENCE [LARGE SCALE GENOMIC DNA]</scope>
    <source>
        <strain evidence="2">S27</strain>
    </source>
</reference>
<dbReference type="Gene3D" id="3.40.50.10540">
    <property type="entry name" value="Crotonobetainyl-coa:carnitine coa-transferase, domain 1"/>
    <property type="match status" value="1"/>
</dbReference>
<gene>
    <name evidence="1" type="ORF">DLM46_38015</name>
</gene>
<dbReference type="Proteomes" id="UP000254875">
    <property type="component" value="Unassembled WGS sequence"/>
</dbReference>
<accession>A0A370MVI1</accession>
<dbReference type="PANTHER" id="PTHR48228">
    <property type="entry name" value="SUCCINYL-COA--D-CITRAMALATE COA-TRANSFERASE"/>
    <property type="match status" value="1"/>
</dbReference>
<keyword evidence="2" id="KW-1185">Reference proteome</keyword>
<dbReference type="Gene3D" id="3.30.1540.10">
    <property type="entry name" value="formyl-coa transferase, domain 3"/>
    <property type="match status" value="1"/>
</dbReference>
<organism evidence="1 2">
    <name type="scientific">Paraburkholderia lacunae</name>
    <dbReference type="NCBI Taxonomy" id="2211104"/>
    <lineage>
        <taxon>Bacteria</taxon>
        <taxon>Pseudomonadati</taxon>
        <taxon>Pseudomonadota</taxon>
        <taxon>Betaproteobacteria</taxon>
        <taxon>Burkholderiales</taxon>
        <taxon>Burkholderiaceae</taxon>
        <taxon>Paraburkholderia</taxon>
    </lineage>
</organism>